<accession>A0ABU6WUP4</accession>
<evidence type="ECO:0000313" key="2">
    <source>
        <dbReference type="Proteomes" id="UP001341840"/>
    </source>
</evidence>
<sequence>RDGFSLQLAGTMGEMPTCHPCSHFAIARGELGPGKAAPPPCRRRQGQNGPCKKACVHFAGASGELAMSLVARASWQNTRPTSSVPHVACIGH</sequence>
<organism evidence="1 2">
    <name type="scientific">Stylosanthes scabra</name>
    <dbReference type="NCBI Taxonomy" id="79078"/>
    <lineage>
        <taxon>Eukaryota</taxon>
        <taxon>Viridiplantae</taxon>
        <taxon>Streptophyta</taxon>
        <taxon>Embryophyta</taxon>
        <taxon>Tracheophyta</taxon>
        <taxon>Spermatophyta</taxon>
        <taxon>Magnoliopsida</taxon>
        <taxon>eudicotyledons</taxon>
        <taxon>Gunneridae</taxon>
        <taxon>Pentapetalae</taxon>
        <taxon>rosids</taxon>
        <taxon>fabids</taxon>
        <taxon>Fabales</taxon>
        <taxon>Fabaceae</taxon>
        <taxon>Papilionoideae</taxon>
        <taxon>50 kb inversion clade</taxon>
        <taxon>dalbergioids sensu lato</taxon>
        <taxon>Dalbergieae</taxon>
        <taxon>Pterocarpus clade</taxon>
        <taxon>Stylosanthes</taxon>
    </lineage>
</organism>
<dbReference type="EMBL" id="JASCZI010183693">
    <property type="protein sequence ID" value="MED6189630.1"/>
    <property type="molecule type" value="Genomic_DNA"/>
</dbReference>
<dbReference type="Proteomes" id="UP001341840">
    <property type="component" value="Unassembled WGS sequence"/>
</dbReference>
<protein>
    <submittedName>
        <fullName evidence="1">Uncharacterized protein</fullName>
    </submittedName>
</protein>
<gene>
    <name evidence="1" type="ORF">PIB30_097928</name>
</gene>
<evidence type="ECO:0000313" key="1">
    <source>
        <dbReference type="EMBL" id="MED6189630.1"/>
    </source>
</evidence>
<keyword evidence="2" id="KW-1185">Reference proteome</keyword>
<feature type="non-terminal residue" evidence="1">
    <location>
        <position position="1"/>
    </location>
</feature>
<comment type="caution">
    <text evidence="1">The sequence shown here is derived from an EMBL/GenBank/DDBJ whole genome shotgun (WGS) entry which is preliminary data.</text>
</comment>
<name>A0ABU6WUP4_9FABA</name>
<reference evidence="1 2" key="1">
    <citation type="journal article" date="2023" name="Plants (Basel)">
        <title>Bridging the Gap: Combining Genomics and Transcriptomics Approaches to Understand Stylosanthes scabra, an Orphan Legume from the Brazilian Caatinga.</title>
        <authorList>
            <person name="Ferreira-Neto J.R.C."/>
            <person name="da Silva M.D."/>
            <person name="Binneck E."/>
            <person name="de Melo N.F."/>
            <person name="da Silva R.H."/>
            <person name="de Melo A.L.T.M."/>
            <person name="Pandolfi V."/>
            <person name="Bustamante F.O."/>
            <person name="Brasileiro-Vidal A.C."/>
            <person name="Benko-Iseppon A.M."/>
        </authorList>
    </citation>
    <scope>NUCLEOTIDE SEQUENCE [LARGE SCALE GENOMIC DNA]</scope>
    <source>
        <tissue evidence="1">Leaves</tissue>
    </source>
</reference>
<proteinExistence type="predicted"/>